<organism evidence="2 3">
    <name type="scientific">Moschus moschiferus</name>
    <name type="common">Siberian musk deer</name>
    <name type="synonym">Moschus sibiricus</name>
    <dbReference type="NCBI Taxonomy" id="68415"/>
    <lineage>
        <taxon>Eukaryota</taxon>
        <taxon>Metazoa</taxon>
        <taxon>Chordata</taxon>
        <taxon>Craniata</taxon>
        <taxon>Vertebrata</taxon>
        <taxon>Euteleostomi</taxon>
        <taxon>Mammalia</taxon>
        <taxon>Eutheria</taxon>
        <taxon>Laurasiatheria</taxon>
        <taxon>Artiodactyla</taxon>
        <taxon>Ruminantia</taxon>
        <taxon>Pecora</taxon>
        <taxon>Moschidae</taxon>
        <taxon>Moschus</taxon>
    </lineage>
</organism>
<reference evidence="2" key="1">
    <citation type="submission" date="2025-08" db="UniProtKB">
        <authorList>
            <consortium name="Ensembl"/>
        </authorList>
    </citation>
    <scope>IDENTIFICATION</scope>
</reference>
<dbReference type="InterPro" id="IPR036322">
    <property type="entry name" value="WD40_repeat_dom_sf"/>
</dbReference>
<dbReference type="Pfam" id="PF00400">
    <property type="entry name" value="WD40"/>
    <property type="match status" value="1"/>
</dbReference>
<feature type="region of interest" description="Disordered" evidence="1">
    <location>
        <begin position="259"/>
        <end position="293"/>
    </location>
</feature>
<dbReference type="GO" id="GO:0032527">
    <property type="term" value="P:protein exit from endoplasmic reticulum"/>
    <property type="evidence" value="ECO:0007669"/>
    <property type="project" value="TreeGrafter"/>
</dbReference>
<dbReference type="InterPro" id="IPR001680">
    <property type="entry name" value="WD40_rpt"/>
</dbReference>
<keyword evidence="3" id="KW-1185">Reference proteome</keyword>
<proteinExistence type="predicted"/>
<dbReference type="SMART" id="SM00320">
    <property type="entry name" value="WD40"/>
    <property type="match status" value="3"/>
</dbReference>
<dbReference type="Ensembl" id="ENSMMST00000015587.1">
    <property type="protein sequence ID" value="ENSMMSP00000014120.1"/>
    <property type="gene ID" value="ENSMMSG00000010794.1"/>
</dbReference>
<dbReference type="AlphaFoldDB" id="A0A8C6DN59"/>
<evidence type="ECO:0008006" key="4">
    <source>
        <dbReference type="Google" id="ProtNLM"/>
    </source>
</evidence>
<accession>A0A8C6DN59</accession>
<name>A0A8C6DN59_MOSMO</name>
<dbReference type="GO" id="GO:0005737">
    <property type="term" value="C:cytoplasm"/>
    <property type="evidence" value="ECO:0007669"/>
    <property type="project" value="GOC"/>
</dbReference>
<dbReference type="SUPFAM" id="SSF50978">
    <property type="entry name" value="WD40 repeat-like"/>
    <property type="match status" value="1"/>
</dbReference>
<dbReference type="PANTHER" id="PTHR23287:SF16">
    <property type="entry name" value="TECTONIN BETA-PROPELLER REPEAT-CONTAINING PROTEIN 2"/>
    <property type="match status" value="1"/>
</dbReference>
<dbReference type="Gene3D" id="2.130.10.10">
    <property type="entry name" value="YVTN repeat-like/Quinoprotein amine dehydrogenase"/>
    <property type="match status" value="1"/>
</dbReference>
<sequence length="293" mass="32328">MASVSEPVTFREFCPLYYLLNAIPTKIQKGFRSLVVYLTALDTNGDYIAVGSSIGMLYLYCRRHDQMKKYNFEGKTESITVVKLLSCFDDLVAAGTASGRVAVFQLVSSLPGRNKQLRRFDVTGIHKNSITALAWSPNGMKLFSGDDKGKIVYSSLDLDQGVCHSHLVLEEPASIVQLDYSQKVLLVSTLQRSLLFYTEERSVQQVGTQPRKSLQKAGWATPGLTTASSAWRSPRSISGAWTTKAACSAVRCQALGCAGRSSKMPSSRWQSRPQAPSFGRLNRSLTEPLRVEK</sequence>
<dbReference type="InterPro" id="IPR015943">
    <property type="entry name" value="WD40/YVTN_repeat-like_dom_sf"/>
</dbReference>
<reference evidence="2" key="2">
    <citation type="submission" date="2025-09" db="UniProtKB">
        <authorList>
            <consortium name="Ensembl"/>
        </authorList>
    </citation>
    <scope>IDENTIFICATION</scope>
</reference>
<dbReference type="Proteomes" id="UP000694544">
    <property type="component" value="Unplaced"/>
</dbReference>
<evidence type="ECO:0000313" key="3">
    <source>
        <dbReference type="Proteomes" id="UP000694544"/>
    </source>
</evidence>
<dbReference type="PANTHER" id="PTHR23287">
    <property type="entry name" value="RUBY-EYE2-LIKE PROTEIN"/>
    <property type="match status" value="1"/>
</dbReference>
<dbReference type="GeneTree" id="ENSGT00940000157283"/>
<evidence type="ECO:0000313" key="2">
    <source>
        <dbReference type="Ensembl" id="ENSMMSP00000014120.1"/>
    </source>
</evidence>
<evidence type="ECO:0000256" key="1">
    <source>
        <dbReference type="SAM" id="MobiDB-lite"/>
    </source>
</evidence>
<protein>
    <recommendedName>
        <fullName evidence="4">Tectonin beta-propeller repeat containing 2</fullName>
    </recommendedName>
</protein>
<feature type="compositionally biased region" description="Polar residues" evidence="1">
    <location>
        <begin position="263"/>
        <end position="274"/>
    </location>
</feature>